<reference evidence="1 2" key="1">
    <citation type="submission" date="2015-10" db="EMBL/GenBank/DDBJ databases">
        <title>Genome analyses suggest a sexual origin of heterokaryosis in a supposedly ancient asexual fungus.</title>
        <authorList>
            <person name="Ropars J."/>
            <person name="Sedzielewska K."/>
            <person name="Noel J."/>
            <person name="Charron P."/>
            <person name="Farinelli L."/>
            <person name="Marton T."/>
            <person name="Kruger M."/>
            <person name="Pelin A."/>
            <person name="Brachmann A."/>
            <person name="Corradi N."/>
        </authorList>
    </citation>
    <scope>NUCLEOTIDE SEQUENCE [LARGE SCALE GENOMIC DNA]</scope>
    <source>
        <strain evidence="1 2">A4</strain>
    </source>
</reference>
<dbReference type="AlphaFoldDB" id="A0A2I1G5E7"/>
<sequence>MPTIRYLQDRQMRRNINRQLRSDVKKVNEEVVRCEPEEASNINNSDKNKQENRYINITFHVFEAQGLKEMILDQVRDKKLAKQILASNQEDERERQEQIQILR</sequence>
<proteinExistence type="predicted"/>
<organism evidence="1 2">
    <name type="scientific">Rhizophagus irregularis</name>
    <dbReference type="NCBI Taxonomy" id="588596"/>
    <lineage>
        <taxon>Eukaryota</taxon>
        <taxon>Fungi</taxon>
        <taxon>Fungi incertae sedis</taxon>
        <taxon>Mucoromycota</taxon>
        <taxon>Glomeromycotina</taxon>
        <taxon>Glomeromycetes</taxon>
        <taxon>Glomerales</taxon>
        <taxon>Glomeraceae</taxon>
        <taxon>Rhizophagus</taxon>
    </lineage>
</organism>
<evidence type="ECO:0000313" key="2">
    <source>
        <dbReference type="Proteomes" id="UP000234323"/>
    </source>
</evidence>
<keyword evidence="2" id="KW-1185">Reference proteome</keyword>
<comment type="caution">
    <text evidence="1">The sequence shown here is derived from an EMBL/GenBank/DDBJ whole genome shotgun (WGS) entry which is preliminary data.</text>
</comment>
<name>A0A2I1G5E7_9GLOM</name>
<dbReference type="Proteomes" id="UP000234323">
    <property type="component" value="Unassembled WGS sequence"/>
</dbReference>
<gene>
    <name evidence="1" type="ORF">RhiirA4_416990</name>
</gene>
<protein>
    <submittedName>
        <fullName evidence="1">Uncharacterized protein</fullName>
    </submittedName>
</protein>
<dbReference type="EMBL" id="LLXI01000169">
    <property type="protein sequence ID" value="PKY41852.1"/>
    <property type="molecule type" value="Genomic_DNA"/>
</dbReference>
<evidence type="ECO:0000313" key="1">
    <source>
        <dbReference type="EMBL" id="PKY41852.1"/>
    </source>
</evidence>
<accession>A0A2I1G5E7</accession>